<keyword evidence="2" id="KW-1185">Reference proteome</keyword>
<name>A0A8X6VVV0_TRICX</name>
<dbReference type="AlphaFoldDB" id="A0A8X6VVV0"/>
<evidence type="ECO:0000313" key="2">
    <source>
        <dbReference type="Proteomes" id="UP000887159"/>
    </source>
</evidence>
<accession>A0A8X6VVV0</accession>
<dbReference type="EMBL" id="BMAU01021363">
    <property type="protein sequence ID" value="GFY23375.1"/>
    <property type="molecule type" value="Genomic_DNA"/>
</dbReference>
<sequence>MSLVNRLRSRRGGVHRWIANHSPSRFASVSRRLLQIEKHSKRSMRQKCLGASDLVENRYIDSFKLKGRNAASSHYSDQLQCSLTEII</sequence>
<reference evidence="1" key="1">
    <citation type="submission" date="2020-08" db="EMBL/GenBank/DDBJ databases">
        <title>Multicomponent nature underlies the extraordinary mechanical properties of spider dragline silk.</title>
        <authorList>
            <person name="Kono N."/>
            <person name="Nakamura H."/>
            <person name="Mori M."/>
            <person name="Yoshida Y."/>
            <person name="Ohtoshi R."/>
            <person name="Malay A.D."/>
            <person name="Moran D.A.P."/>
            <person name="Tomita M."/>
            <person name="Numata K."/>
            <person name="Arakawa K."/>
        </authorList>
    </citation>
    <scope>NUCLEOTIDE SEQUENCE</scope>
</reference>
<dbReference type="Proteomes" id="UP000887159">
    <property type="component" value="Unassembled WGS sequence"/>
</dbReference>
<proteinExistence type="predicted"/>
<comment type="caution">
    <text evidence="1">The sequence shown here is derived from an EMBL/GenBank/DDBJ whole genome shotgun (WGS) entry which is preliminary data.</text>
</comment>
<organism evidence="1 2">
    <name type="scientific">Trichonephila clavipes</name>
    <name type="common">Golden silk orbweaver</name>
    <name type="synonym">Nephila clavipes</name>
    <dbReference type="NCBI Taxonomy" id="2585209"/>
    <lineage>
        <taxon>Eukaryota</taxon>
        <taxon>Metazoa</taxon>
        <taxon>Ecdysozoa</taxon>
        <taxon>Arthropoda</taxon>
        <taxon>Chelicerata</taxon>
        <taxon>Arachnida</taxon>
        <taxon>Araneae</taxon>
        <taxon>Araneomorphae</taxon>
        <taxon>Entelegynae</taxon>
        <taxon>Araneoidea</taxon>
        <taxon>Nephilidae</taxon>
        <taxon>Trichonephila</taxon>
    </lineage>
</organism>
<evidence type="ECO:0000313" key="1">
    <source>
        <dbReference type="EMBL" id="GFY23375.1"/>
    </source>
</evidence>
<gene>
    <name evidence="1" type="ORF">TNCV_3940711</name>
</gene>
<protein>
    <submittedName>
        <fullName evidence="1">Uncharacterized protein</fullName>
    </submittedName>
</protein>